<dbReference type="Pfam" id="PF10263">
    <property type="entry name" value="SprT-like"/>
    <property type="match status" value="1"/>
</dbReference>
<comment type="similarity">
    <text evidence="4">Belongs to the SprT family.</text>
</comment>
<dbReference type="EMBL" id="PZJH01000005">
    <property type="protein sequence ID" value="RAK44192.1"/>
    <property type="molecule type" value="Genomic_DNA"/>
</dbReference>
<dbReference type="AlphaFoldDB" id="A0A327ZPD4"/>
<feature type="active site" evidence="4">
    <location>
        <position position="68"/>
    </location>
</feature>
<keyword evidence="1 4" id="KW-0963">Cytoplasm</keyword>
<dbReference type="InterPro" id="IPR023524">
    <property type="entry name" value="Uncharacterised_SprT-like"/>
</dbReference>
<name>A0A327ZPD4_9STAP</name>
<organism evidence="6 7">
    <name type="scientific">Macrococcus epidermidis</name>
    <dbReference type="NCBI Taxonomy" id="1902580"/>
    <lineage>
        <taxon>Bacteria</taxon>
        <taxon>Bacillati</taxon>
        <taxon>Bacillota</taxon>
        <taxon>Bacilli</taxon>
        <taxon>Bacillales</taxon>
        <taxon>Staphylococcaceae</taxon>
        <taxon>Macrococcus</taxon>
    </lineage>
</organism>
<keyword evidence="3 4" id="KW-0862">Zinc</keyword>
<feature type="domain" description="SprT-like" evidence="5">
    <location>
        <begin position="4"/>
        <end position="146"/>
    </location>
</feature>
<proteinExistence type="inferred from homology"/>
<dbReference type="InterPro" id="IPR035240">
    <property type="entry name" value="SprT_Zn_ribbon"/>
</dbReference>
<evidence type="ECO:0000259" key="5">
    <source>
        <dbReference type="SMART" id="SM00731"/>
    </source>
</evidence>
<evidence type="ECO:0000256" key="4">
    <source>
        <dbReference type="HAMAP-Rule" id="MF_00745"/>
    </source>
</evidence>
<dbReference type="GO" id="GO:0005737">
    <property type="term" value="C:cytoplasm"/>
    <property type="evidence" value="ECO:0007669"/>
    <property type="project" value="UniProtKB-SubCell"/>
</dbReference>
<dbReference type="RefSeq" id="WP_111716746.1">
    <property type="nucleotide sequence ID" value="NZ_JBHSSR010000008.1"/>
</dbReference>
<comment type="cofactor">
    <cofactor evidence="4">
        <name>Zn(2+)</name>
        <dbReference type="ChEBI" id="CHEBI:29105"/>
    </cofactor>
    <text evidence="4">Binds 1 zinc ion.</text>
</comment>
<comment type="subcellular location">
    <subcellularLocation>
        <location evidence="4">Cytoplasm</location>
    </subcellularLocation>
</comment>
<accession>A0A327ZPD4</accession>
<reference evidence="6 7" key="1">
    <citation type="journal article" date="2018" name="Front. Microbiol.">
        <title>Description and Comparative Genomics of Macrococcus caseolyticus subsp. hominis subsp. nov., Macrococcus goetzii sp. nov., Macrococcus epidermidis sp. nov., and Macrococcus bohemicus sp. nov., Novel Macrococci From Human Clinical Material With Virulence Potential and Suspected Uptake of Foreign DNA by Natural Transformation.</title>
        <authorList>
            <person name="Maslanova I."/>
            <person name="Wertheimer Z."/>
            <person name="Sedlacek I."/>
            <person name="Svec P."/>
            <person name="Indrakova A."/>
            <person name="Kovarovic V."/>
            <person name="Schumann P."/>
            <person name="Sproer C."/>
            <person name="Kralova S."/>
            <person name="Sedo O."/>
            <person name="Kristofova L."/>
            <person name="Vrbovska V."/>
            <person name="Fuzik T."/>
            <person name="Petras P."/>
            <person name="Zdrahal Z."/>
            <person name="Ruzickova V."/>
            <person name="Doskar J."/>
            <person name="Pantucek R."/>
        </authorList>
    </citation>
    <scope>NUCLEOTIDE SEQUENCE [LARGE SCALE GENOMIC DNA]</scope>
    <source>
        <strain evidence="6 7">01/688</strain>
    </source>
</reference>
<keyword evidence="7" id="KW-1185">Reference proteome</keyword>
<evidence type="ECO:0000313" key="7">
    <source>
        <dbReference type="Proteomes" id="UP000249808"/>
    </source>
</evidence>
<dbReference type="GO" id="GO:0008270">
    <property type="term" value="F:zinc ion binding"/>
    <property type="evidence" value="ECO:0007669"/>
    <property type="project" value="UniProtKB-UniRule"/>
</dbReference>
<evidence type="ECO:0000256" key="2">
    <source>
        <dbReference type="ARBA" id="ARBA00022723"/>
    </source>
</evidence>
<dbReference type="GO" id="GO:0006950">
    <property type="term" value="P:response to stress"/>
    <property type="evidence" value="ECO:0007669"/>
    <property type="project" value="UniProtKB-ARBA"/>
</dbReference>
<gene>
    <name evidence="6" type="ORF">BHU61_10485</name>
</gene>
<evidence type="ECO:0000256" key="1">
    <source>
        <dbReference type="ARBA" id="ARBA00022490"/>
    </source>
</evidence>
<feature type="binding site" evidence="4">
    <location>
        <position position="67"/>
    </location>
    <ligand>
        <name>Zn(2+)</name>
        <dbReference type="ChEBI" id="CHEBI:29105"/>
    </ligand>
</feature>
<feature type="binding site" evidence="4">
    <location>
        <position position="71"/>
    </location>
    <ligand>
        <name>Zn(2+)</name>
        <dbReference type="ChEBI" id="CHEBI:29105"/>
    </ligand>
</feature>
<dbReference type="InterPro" id="IPR006640">
    <property type="entry name" value="SprT-like_domain"/>
</dbReference>
<dbReference type="HAMAP" id="MF_00745">
    <property type="entry name" value="SprT_like"/>
    <property type="match status" value="1"/>
</dbReference>
<evidence type="ECO:0000256" key="3">
    <source>
        <dbReference type="ARBA" id="ARBA00022833"/>
    </source>
</evidence>
<dbReference type="SMART" id="SM00731">
    <property type="entry name" value="SprT"/>
    <property type="match status" value="1"/>
</dbReference>
<comment type="caution">
    <text evidence="6">The sequence shown here is derived from an EMBL/GenBank/DDBJ whole genome shotgun (WGS) entry which is preliminary data.</text>
</comment>
<dbReference type="NCBIfam" id="NF003339">
    <property type="entry name" value="PRK04351.1"/>
    <property type="match status" value="1"/>
</dbReference>
<protein>
    <recommendedName>
        <fullName evidence="4">Protein SprT-like</fullName>
    </recommendedName>
</protein>
<evidence type="ECO:0000313" key="6">
    <source>
        <dbReference type="EMBL" id="RAK44192.1"/>
    </source>
</evidence>
<keyword evidence="2 4" id="KW-0479">Metal-binding</keyword>
<dbReference type="Pfam" id="PF17283">
    <property type="entry name" value="Zn_ribbon_SprT"/>
    <property type="match status" value="1"/>
</dbReference>
<dbReference type="Proteomes" id="UP000249808">
    <property type="component" value="Unassembled WGS sequence"/>
</dbReference>
<sequence>MQNSDLQQLVERISIEYFDKPFEHLATFNNRLRTTGGRYLLNSHNIEINPKQYITFGENAVVDIIKHELVHYHLHLAGKGYKHRDKDFKNLSEKVGAPRFCEMIPSVKGYKYTYACKKCGQTYLRKRKVNTGKYKCSKCLGEISITKVW</sequence>